<accession>A0A8S4SQ48</accession>
<reference evidence="1" key="1">
    <citation type="submission" date="2022-03" db="EMBL/GenBank/DDBJ databases">
        <authorList>
            <person name="Lindestad O."/>
        </authorList>
    </citation>
    <scope>NUCLEOTIDE SEQUENCE</scope>
</reference>
<dbReference type="Proteomes" id="UP000838756">
    <property type="component" value="Unassembled WGS sequence"/>
</dbReference>
<evidence type="ECO:0000313" key="1">
    <source>
        <dbReference type="EMBL" id="CAH2269123.1"/>
    </source>
</evidence>
<sequence>MEHSLYVNFFFGWTFADNHLRGCYGVTGGVGRARQLVMRRARGLDDISGGEWETSTRGCLLRGLGPRLDVNLTAN</sequence>
<dbReference type="EMBL" id="CAKXAJ010026495">
    <property type="protein sequence ID" value="CAH2269123.1"/>
    <property type="molecule type" value="Genomic_DNA"/>
</dbReference>
<organism evidence="1 2">
    <name type="scientific">Pararge aegeria aegeria</name>
    <dbReference type="NCBI Taxonomy" id="348720"/>
    <lineage>
        <taxon>Eukaryota</taxon>
        <taxon>Metazoa</taxon>
        <taxon>Ecdysozoa</taxon>
        <taxon>Arthropoda</taxon>
        <taxon>Hexapoda</taxon>
        <taxon>Insecta</taxon>
        <taxon>Pterygota</taxon>
        <taxon>Neoptera</taxon>
        <taxon>Endopterygota</taxon>
        <taxon>Lepidoptera</taxon>
        <taxon>Glossata</taxon>
        <taxon>Ditrysia</taxon>
        <taxon>Papilionoidea</taxon>
        <taxon>Nymphalidae</taxon>
        <taxon>Satyrinae</taxon>
        <taxon>Satyrini</taxon>
        <taxon>Parargina</taxon>
        <taxon>Pararge</taxon>
    </lineage>
</organism>
<evidence type="ECO:0000313" key="2">
    <source>
        <dbReference type="Proteomes" id="UP000838756"/>
    </source>
</evidence>
<proteinExistence type="predicted"/>
<protein>
    <submittedName>
        <fullName evidence="1">Jg17338 protein</fullName>
    </submittedName>
</protein>
<keyword evidence="2" id="KW-1185">Reference proteome</keyword>
<name>A0A8S4SQ48_9NEOP</name>
<dbReference type="AlphaFoldDB" id="A0A8S4SQ48"/>
<gene>
    <name evidence="1" type="primary">jg17338</name>
    <name evidence="1" type="ORF">PAEG_LOCUS27409</name>
</gene>
<comment type="caution">
    <text evidence="1">The sequence shown here is derived from an EMBL/GenBank/DDBJ whole genome shotgun (WGS) entry which is preliminary data.</text>
</comment>